<dbReference type="Proteomes" id="UP000035213">
    <property type="component" value="Chromosome"/>
</dbReference>
<evidence type="ECO:0000313" key="2">
    <source>
        <dbReference type="Proteomes" id="UP000035213"/>
    </source>
</evidence>
<organism evidence="1 2">
    <name type="scientific">Chryseobacterium gallinarum</name>
    <dbReference type="NCBI Taxonomy" id="1324352"/>
    <lineage>
        <taxon>Bacteria</taxon>
        <taxon>Pseudomonadati</taxon>
        <taxon>Bacteroidota</taxon>
        <taxon>Flavobacteriia</taxon>
        <taxon>Flavobacteriales</taxon>
        <taxon>Weeksellaceae</taxon>
        <taxon>Chryseobacterium group</taxon>
        <taxon>Chryseobacterium</taxon>
    </lineage>
</organism>
<dbReference type="KEGG" id="cgn:OK18_06565"/>
<protein>
    <submittedName>
        <fullName evidence="1">Uncharacterized protein</fullName>
    </submittedName>
</protein>
<proteinExistence type="predicted"/>
<accession>A0A0G3M120</accession>
<gene>
    <name evidence="1" type="ORF">OK18_06565</name>
</gene>
<sequence>MRNIVFGILILGCALLSCKSDDESLQRIDQILNIYMKSNTNPDLLNSKKAGSYSGFSVNDMFGNRDVSPVNVPLRMTSDSLFYMEYIAGAKRRRLDSVSPASPGTGTSFHSKMTLALRTTVNNVTDTIVDTLEIQYRMSPTLFQVSKVLYNSKEVFSKSADAPNSINTVIIEK</sequence>
<dbReference type="AlphaFoldDB" id="A0A0G3M120"/>
<dbReference type="EMBL" id="CP009928">
    <property type="protein sequence ID" value="AKK72340.1"/>
    <property type="molecule type" value="Genomic_DNA"/>
</dbReference>
<dbReference type="PATRIC" id="fig|1324352.5.peg.1389"/>
<evidence type="ECO:0000313" key="1">
    <source>
        <dbReference type="EMBL" id="AKK72340.1"/>
    </source>
</evidence>
<name>A0A0G3M120_CHRGL</name>
<dbReference type="OrthoDB" id="1271311at2"/>
<dbReference type="RefSeq" id="WP_053327500.1">
    <property type="nucleotide sequence ID" value="NZ_CP009928.1"/>
</dbReference>
<dbReference type="PROSITE" id="PS51257">
    <property type="entry name" value="PROKAR_LIPOPROTEIN"/>
    <property type="match status" value="1"/>
</dbReference>
<reference evidence="1 2" key="1">
    <citation type="submission" date="2014-11" db="EMBL/GenBank/DDBJ databases">
        <authorList>
            <person name="Park G.-S."/>
            <person name="Hong S.-J."/>
            <person name="Jung B.K."/>
            <person name="Khan A.R."/>
            <person name="Kwak Y."/>
            <person name="Shin J.-H."/>
        </authorList>
    </citation>
    <scope>NUCLEOTIDE SEQUENCE [LARGE SCALE GENOMIC DNA]</scope>
    <source>
        <strain evidence="1 2">DSM 27622</strain>
    </source>
</reference>